<organism evidence="13 14">
    <name type="scientific">Acetomicrobium flavidum</name>
    <dbReference type="NCBI Taxonomy" id="49896"/>
    <lineage>
        <taxon>Bacteria</taxon>
        <taxon>Thermotogati</taxon>
        <taxon>Synergistota</taxon>
        <taxon>Synergistia</taxon>
        <taxon>Synergistales</taxon>
        <taxon>Acetomicrobiaceae</taxon>
        <taxon>Acetomicrobium</taxon>
    </lineage>
</organism>
<feature type="domain" description="PDZ" evidence="12">
    <location>
        <begin position="115"/>
        <end position="183"/>
    </location>
</feature>
<comment type="caution">
    <text evidence="13">The sequence shown here is derived from an EMBL/GenBank/DDBJ whole genome shotgun (WGS) entry which is preliminary data.</text>
</comment>
<evidence type="ECO:0000259" key="12">
    <source>
        <dbReference type="SMART" id="SM00228"/>
    </source>
</evidence>
<dbReference type="GO" id="GO:0006508">
    <property type="term" value="P:proteolysis"/>
    <property type="evidence" value="ECO:0007669"/>
    <property type="project" value="UniProtKB-KW"/>
</dbReference>
<keyword evidence="8 11" id="KW-1133">Transmembrane helix</keyword>
<dbReference type="EMBL" id="FSQZ01000001">
    <property type="protein sequence ID" value="SIN63245.1"/>
    <property type="molecule type" value="Genomic_DNA"/>
</dbReference>
<feature type="transmembrane region" description="Helical" evidence="11">
    <location>
        <begin position="268"/>
        <end position="288"/>
    </location>
</feature>
<comment type="cofactor">
    <cofactor evidence="1">
        <name>Zn(2+)</name>
        <dbReference type="ChEBI" id="CHEBI:29105"/>
    </cofactor>
</comment>
<comment type="subcellular location">
    <subcellularLocation>
        <location evidence="2">Membrane</location>
        <topology evidence="2">Multi-pass membrane protein</topology>
    </subcellularLocation>
</comment>
<keyword evidence="10 11" id="KW-0472">Membrane</keyword>
<accession>A0ABY1JB54</accession>
<evidence type="ECO:0000313" key="14">
    <source>
        <dbReference type="Proteomes" id="UP000185093"/>
    </source>
</evidence>
<keyword evidence="6" id="KW-0378">Hydrolase</keyword>
<evidence type="ECO:0000256" key="10">
    <source>
        <dbReference type="ARBA" id="ARBA00023136"/>
    </source>
</evidence>
<dbReference type="InterPro" id="IPR001478">
    <property type="entry name" value="PDZ"/>
</dbReference>
<feature type="transmembrane region" description="Helical" evidence="11">
    <location>
        <begin position="319"/>
        <end position="336"/>
    </location>
</feature>
<gene>
    <name evidence="13" type="ORF">SAMN05444368_0351</name>
</gene>
<sequence>MFALVSFIIVIGVCVISHEFGHFLSAKLLGVQVHEFAFGMGPAIFKRRKNETLWSIRILPIGGFVRLAGMGEAIEGEVEDPQRSFNAKSAWRRWLILAAGSIVNILLAVIIATFFLWGHGVLDMEHARIGELMPGYPAQAIGLRPGDTVLAINDKKVTTWPDMASTIKSYADKPITIVVERPGVGEITFKDVFLKPDPSTGAYILGVKPALVKYEGIAALNYSLRYLWEMTKNIFSSIINWLFAGQKIDVTGPVGIAEMAGEAAKNGLWTFLFFLGIINLNLGLFNLIPFPALDGGRLLFVTVEMIFRKKVPEYIEQKVHFIGMVVLLVLIALITWQDITRIFNR</sequence>
<dbReference type="Pfam" id="PF17820">
    <property type="entry name" value="PDZ_6"/>
    <property type="match status" value="1"/>
</dbReference>
<evidence type="ECO:0000256" key="4">
    <source>
        <dbReference type="ARBA" id="ARBA00022670"/>
    </source>
</evidence>
<dbReference type="InterPro" id="IPR036034">
    <property type="entry name" value="PDZ_sf"/>
</dbReference>
<dbReference type="CDD" id="cd23081">
    <property type="entry name" value="cpPDZ_EcRseP-like"/>
    <property type="match status" value="1"/>
</dbReference>
<dbReference type="InterPro" id="IPR004387">
    <property type="entry name" value="Pept_M50_Zn"/>
</dbReference>
<evidence type="ECO:0000313" key="13">
    <source>
        <dbReference type="EMBL" id="SIN63245.1"/>
    </source>
</evidence>
<keyword evidence="5 11" id="KW-0812">Transmembrane</keyword>
<evidence type="ECO:0000256" key="8">
    <source>
        <dbReference type="ARBA" id="ARBA00022989"/>
    </source>
</evidence>
<dbReference type="PANTHER" id="PTHR42837:SF2">
    <property type="entry name" value="MEMBRANE METALLOPROTEASE ARASP2, CHLOROPLASTIC-RELATED"/>
    <property type="match status" value="1"/>
</dbReference>
<evidence type="ECO:0000256" key="1">
    <source>
        <dbReference type="ARBA" id="ARBA00001947"/>
    </source>
</evidence>
<evidence type="ECO:0000256" key="5">
    <source>
        <dbReference type="ARBA" id="ARBA00022692"/>
    </source>
</evidence>
<dbReference type="SUPFAM" id="SSF50156">
    <property type="entry name" value="PDZ domain-like"/>
    <property type="match status" value="1"/>
</dbReference>
<evidence type="ECO:0000256" key="9">
    <source>
        <dbReference type="ARBA" id="ARBA00023049"/>
    </source>
</evidence>
<keyword evidence="7" id="KW-0862">Zinc</keyword>
<comment type="similarity">
    <text evidence="3">Belongs to the peptidase M50B family.</text>
</comment>
<proteinExistence type="inferred from homology"/>
<keyword evidence="9" id="KW-0482">Metalloprotease</keyword>
<dbReference type="Proteomes" id="UP000185093">
    <property type="component" value="Unassembled WGS sequence"/>
</dbReference>
<evidence type="ECO:0000256" key="3">
    <source>
        <dbReference type="ARBA" id="ARBA00007931"/>
    </source>
</evidence>
<dbReference type="InterPro" id="IPR041489">
    <property type="entry name" value="PDZ_6"/>
</dbReference>
<evidence type="ECO:0000256" key="6">
    <source>
        <dbReference type="ARBA" id="ARBA00022801"/>
    </source>
</evidence>
<name>A0ABY1JB54_9BACT</name>
<evidence type="ECO:0000256" key="7">
    <source>
        <dbReference type="ARBA" id="ARBA00022833"/>
    </source>
</evidence>
<dbReference type="PANTHER" id="PTHR42837">
    <property type="entry name" value="REGULATOR OF SIGMA-E PROTEASE RSEP"/>
    <property type="match status" value="1"/>
</dbReference>
<evidence type="ECO:0000256" key="11">
    <source>
        <dbReference type="SAM" id="Phobius"/>
    </source>
</evidence>
<keyword evidence="4 13" id="KW-0645">Protease</keyword>
<reference evidence="13 14" key="1">
    <citation type="submission" date="2016-11" db="EMBL/GenBank/DDBJ databases">
        <authorList>
            <person name="Varghese N."/>
            <person name="Submissions S."/>
        </authorList>
    </citation>
    <scope>NUCLEOTIDE SEQUENCE [LARGE SCALE GENOMIC DNA]</scope>
    <source>
        <strain evidence="13 14">DSM 20664</strain>
    </source>
</reference>
<feature type="transmembrane region" description="Helical" evidence="11">
    <location>
        <begin position="94"/>
        <end position="118"/>
    </location>
</feature>
<dbReference type="SMART" id="SM00228">
    <property type="entry name" value="PDZ"/>
    <property type="match status" value="1"/>
</dbReference>
<dbReference type="InterPro" id="IPR008915">
    <property type="entry name" value="Peptidase_M50"/>
</dbReference>
<protein>
    <submittedName>
        <fullName evidence="13">Regulator of sigma E protease</fullName>
    </submittedName>
</protein>
<dbReference type="CDD" id="cd06163">
    <property type="entry name" value="S2P-M50_PDZ_RseP-like"/>
    <property type="match status" value="1"/>
</dbReference>
<dbReference type="Pfam" id="PF02163">
    <property type="entry name" value="Peptidase_M50"/>
    <property type="match status" value="1"/>
</dbReference>
<dbReference type="RefSeq" id="WP_014806644.1">
    <property type="nucleotide sequence ID" value="NZ_FSQZ01000001.1"/>
</dbReference>
<evidence type="ECO:0000256" key="2">
    <source>
        <dbReference type="ARBA" id="ARBA00004141"/>
    </source>
</evidence>
<dbReference type="Gene3D" id="2.30.42.10">
    <property type="match status" value="1"/>
</dbReference>
<dbReference type="GO" id="GO:0008233">
    <property type="term" value="F:peptidase activity"/>
    <property type="evidence" value="ECO:0007669"/>
    <property type="project" value="UniProtKB-KW"/>
</dbReference>
<keyword evidence="14" id="KW-1185">Reference proteome</keyword>